<accession>A0ACC0KA78</accession>
<dbReference type="EMBL" id="CM046128">
    <property type="protein sequence ID" value="KAI8433402.1"/>
    <property type="molecule type" value="Genomic_DNA"/>
</dbReference>
<proteinExistence type="predicted"/>
<protein>
    <submittedName>
        <fullName evidence="1">Uncharacterized protein</fullName>
    </submittedName>
</protein>
<dbReference type="Proteomes" id="UP001064048">
    <property type="component" value="Chromosome 28"/>
</dbReference>
<name>A0ACC0KA78_CHOFU</name>
<sequence length="93" mass="10494">MLKPEGFMGKVLIEKLLYSCTDLDRIYLLLRGKKGVKSEDRLADLYSSIELSTRLVHATGDLRAGSYFAQRLSRDPAWQCCQYPGILAAAQLR</sequence>
<evidence type="ECO:0000313" key="1">
    <source>
        <dbReference type="EMBL" id="KAI8433402.1"/>
    </source>
</evidence>
<organism evidence="1 2">
    <name type="scientific">Choristoneura fumiferana</name>
    <name type="common">Spruce budworm moth</name>
    <name type="synonym">Archips fumiferana</name>
    <dbReference type="NCBI Taxonomy" id="7141"/>
    <lineage>
        <taxon>Eukaryota</taxon>
        <taxon>Metazoa</taxon>
        <taxon>Ecdysozoa</taxon>
        <taxon>Arthropoda</taxon>
        <taxon>Hexapoda</taxon>
        <taxon>Insecta</taxon>
        <taxon>Pterygota</taxon>
        <taxon>Neoptera</taxon>
        <taxon>Endopterygota</taxon>
        <taxon>Lepidoptera</taxon>
        <taxon>Glossata</taxon>
        <taxon>Ditrysia</taxon>
        <taxon>Tortricoidea</taxon>
        <taxon>Tortricidae</taxon>
        <taxon>Tortricinae</taxon>
        <taxon>Choristoneura</taxon>
    </lineage>
</organism>
<comment type="caution">
    <text evidence="1">The sequence shown here is derived from an EMBL/GenBank/DDBJ whole genome shotgun (WGS) entry which is preliminary data.</text>
</comment>
<evidence type="ECO:0000313" key="2">
    <source>
        <dbReference type="Proteomes" id="UP001064048"/>
    </source>
</evidence>
<keyword evidence="2" id="KW-1185">Reference proteome</keyword>
<gene>
    <name evidence="1" type="ORF">MSG28_015442</name>
</gene>
<reference evidence="1 2" key="1">
    <citation type="journal article" date="2022" name="Genome Biol. Evol.">
        <title>The Spruce Budworm Genome: Reconstructing the Evolutionary History of Antifreeze Proteins.</title>
        <authorList>
            <person name="Beliveau C."/>
            <person name="Gagne P."/>
            <person name="Picq S."/>
            <person name="Vernygora O."/>
            <person name="Keeling C.I."/>
            <person name="Pinkney K."/>
            <person name="Doucet D."/>
            <person name="Wen F."/>
            <person name="Johnston J.S."/>
            <person name="Maaroufi H."/>
            <person name="Boyle B."/>
            <person name="Laroche J."/>
            <person name="Dewar K."/>
            <person name="Juretic N."/>
            <person name="Blackburn G."/>
            <person name="Nisole A."/>
            <person name="Brunet B."/>
            <person name="Brandao M."/>
            <person name="Lumley L."/>
            <person name="Duan J."/>
            <person name="Quan G."/>
            <person name="Lucarotti C.J."/>
            <person name="Roe A.D."/>
            <person name="Sperling F.A.H."/>
            <person name="Levesque R.C."/>
            <person name="Cusson M."/>
        </authorList>
    </citation>
    <scope>NUCLEOTIDE SEQUENCE [LARGE SCALE GENOMIC DNA]</scope>
    <source>
        <strain evidence="1">Glfc:IPQL:Cfum</strain>
    </source>
</reference>